<evidence type="ECO:0000256" key="1">
    <source>
        <dbReference type="ARBA" id="ARBA00003280"/>
    </source>
</evidence>
<dbReference type="AlphaFoldDB" id="A0A7Y0DRK9"/>
<evidence type="ECO:0000313" key="17">
    <source>
        <dbReference type="EMBL" id="NMM40367.1"/>
    </source>
</evidence>
<evidence type="ECO:0000256" key="7">
    <source>
        <dbReference type="ARBA" id="ARBA00022692"/>
    </source>
</evidence>
<dbReference type="Proteomes" id="UP000570493">
    <property type="component" value="Unassembled WGS sequence"/>
</dbReference>
<evidence type="ECO:0000313" key="18">
    <source>
        <dbReference type="Proteomes" id="UP000570493"/>
    </source>
</evidence>
<reference evidence="17" key="1">
    <citation type="submission" date="2020-04" db="EMBL/GenBank/DDBJ databases">
        <title>Genome Sequencing for Pseudoaltermonas arctica.</title>
        <authorList>
            <person name="Elkins N.S."/>
        </authorList>
    </citation>
    <scope>NUCLEOTIDE SEQUENCE [LARGE SCALE GENOMIC DNA]</scope>
    <source>
        <strain evidence="17">NEC-BIFX-2020_0012</strain>
    </source>
</reference>
<dbReference type="GO" id="GO:0051082">
    <property type="term" value="F:unfolded protein binding"/>
    <property type="evidence" value="ECO:0007669"/>
    <property type="project" value="InterPro"/>
</dbReference>
<comment type="function">
    <text evidence="1">May be involved in the folding of the extracellular lipase during its passage through the periplasm.</text>
</comment>
<proteinExistence type="inferred from homology"/>
<comment type="subcellular location">
    <subcellularLocation>
        <location evidence="2">Cell inner membrane</location>
        <topology evidence="2">Single-pass membrane protein</topology>
        <orientation evidence="2">Periplasmic side</orientation>
    </subcellularLocation>
</comment>
<evidence type="ECO:0000256" key="10">
    <source>
        <dbReference type="ARBA" id="ARBA00023098"/>
    </source>
</evidence>
<keyword evidence="9" id="KW-1133">Transmembrane helix</keyword>
<evidence type="ECO:0000256" key="14">
    <source>
        <dbReference type="ARBA" id="ARBA00031542"/>
    </source>
</evidence>
<sequence length="269" mass="30827">MKRLLILVLVISITSTAMIFLLSDDKLTSATPPHVDQPMAIDSIFEHVILASQESGEFSASQALEQCEKLAACEINSELFNRYLSFKIALAELQQQLAHLPLSEQLIAMIAFQQRYFNAAEIALLFNDDNEWQHYTIAKLEINQNNHISDELKQQLLSNLEGEQPERITQALKPSNDLKALNTELKDALQQQDYNQLAAEFGDAAATRLIALEQQRRQWQTLSEQLTQQIKQLKQDHEPQQAEQKITQLLDEHLTANQKRRFLVLYPLH</sequence>
<dbReference type="GO" id="GO:0006457">
    <property type="term" value="P:protein folding"/>
    <property type="evidence" value="ECO:0007669"/>
    <property type="project" value="InterPro"/>
</dbReference>
<comment type="similarity">
    <text evidence="3">Belongs to the lipase chaperone family.</text>
</comment>
<organism evidence="17 18">
    <name type="scientific">Pseudoalteromonas arctica</name>
    <dbReference type="NCBI Taxonomy" id="394751"/>
    <lineage>
        <taxon>Bacteria</taxon>
        <taxon>Pseudomonadati</taxon>
        <taxon>Pseudomonadota</taxon>
        <taxon>Gammaproteobacteria</taxon>
        <taxon>Alteromonadales</taxon>
        <taxon>Pseudoalteromonadaceae</taxon>
        <taxon>Pseudoalteromonas</taxon>
    </lineage>
</organism>
<evidence type="ECO:0000256" key="5">
    <source>
        <dbReference type="ARBA" id="ARBA00022475"/>
    </source>
</evidence>
<evidence type="ECO:0000256" key="12">
    <source>
        <dbReference type="ARBA" id="ARBA00023186"/>
    </source>
</evidence>
<gene>
    <name evidence="17" type="ORF">HHO47_05770</name>
</gene>
<dbReference type="RefSeq" id="WP_169019426.1">
    <property type="nucleotide sequence ID" value="NZ_JABBMT010000006.1"/>
</dbReference>
<keyword evidence="11" id="KW-0472">Membrane</keyword>
<keyword evidence="12" id="KW-0143">Chaperone</keyword>
<dbReference type="Pfam" id="PF03280">
    <property type="entry name" value="Lipase_chap"/>
    <property type="match status" value="1"/>
</dbReference>
<keyword evidence="5" id="KW-1003">Cell membrane</keyword>
<evidence type="ECO:0000256" key="4">
    <source>
        <dbReference type="ARBA" id="ARBA00019692"/>
    </source>
</evidence>
<evidence type="ECO:0000256" key="11">
    <source>
        <dbReference type="ARBA" id="ARBA00023136"/>
    </source>
</evidence>
<dbReference type="GO" id="GO:0016042">
    <property type="term" value="P:lipid catabolic process"/>
    <property type="evidence" value="ECO:0007669"/>
    <property type="project" value="UniProtKB-KW"/>
</dbReference>
<dbReference type="InterPro" id="IPR004961">
    <property type="entry name" value="Lipase_chaperone"/>
</dbReference>
<dbReference type="SUPFAM" id="SSF158855">
    <property type="entry name" value="Lipase chaperone-like"/>
    <property type="match status" value="1"/>
</dbReference>
<keyword evidence="10" id="KW-0443">Lipid metabolism</keyword>
<evidence type="ECO:0000256" key="2">
    <source>
        <dbReference type="ARBA" id="ARBA00004383"/>
    </source>
</evidence>
<accession>A0A7Y0DRK9</accession>
<keyword evidence="7" id="KW-0812">Transmembrane</keyword>
<keyword evidence="8" id="KW-0442">Lipid degradation</keyword>
<feature type="coiled-coil region" evidence="16">
    <location>
        <begin position="209"/>
        <end position="243"/>
    </location>
</feature>
<evidence type="ECO:0000256" key="16">
    <source>
        <dbReference type="SAM" id="Coils"/>
    </source>
</evidence>
<evidence type="ECO:0000256" key="9">
    <source>
        <dbReference type="ARBA" id="ARBA00022989"/>
    </source>
</evidence>
<protein>
    <recommendedName>
        <fullName evidence="4">Lipase chaperone</fullName>
    </recommendedName>
    <alternativeName>
        <fullName evidence="15">Lipase foldase</fullName>
    </alternativeName>
    <alternativeName>
        <fullName evidence="13">Lipase helper protein</fullName>
    </alternativeName>
    <alternativeName>
        <fullName evidence="14">Lipase modulator</fullName>
    </alternativeName>
</protein>
<keyword evidence="16" id="KW-0175">Coiled coil</keyword>
<keyword evidence="6" id="KW-0997">Cell inner membrane</keyword>
<evidence type="ECO:0000256" key="15">
    <source>
        <dbReference type="ARBA" id="ARBA00033028"/>
    </source>
</evidence>
<dbReference type="EMBL" id="JABBMT010000006">
    <property type="protein sequence ID" value="NMM40367.1"/>
    <property type="molecule type" value="Genomic_DNA"/>
</dbReference>
<evidence type="ECO:0000256" key="6">
    <source>
        <dbReference type="ARBA" id="ARBA00022519"/>
    </source>
</evidence>
<comment type="caution">
    <text evidence="17">The sequence shown here is derived from an EMBL/GenBank/DDBJ whole genome shotgun (WGS) entry which is preliminary data.</text>
</comment>
<name>A0A7Y0DRK9_9GAMM</name>
<evidence type="ECO:0000256" key="13">
    <source>
        <dbReference type="ARBA" id="ARBA00030948"/>
    </source>
</evidence>
<keyword evidence="18" id="KW-1185">Reference proteome</keyword>
<evidence type="ECO:0000256" key="8">
    <source>
        <dbReference type="ARBA" id="ARBA00022963"/>
    </source>
</evidence>
<evidence type="ECO:0000256" key="3">
    <source>
        <dbReference type="ARBA" id="ARBA00010358"/>
    </source>
</evidence>
<dbReference type="GO" id="GO:0005886">
    <property type="term" value="C:plasma membrane"/>
    <property type="evidence" value="ECO:0007669"/>
    <property type="project" value="UniProtKB-SubCell"/>
</dbReference>